<dbReference type="InterPro" id="IPR051490">
    <property type="entry name" value="THEM6_lcsJ_thioesterase"/>
</dbReference>
<evidence type="ECO:0008006" key="4">
    <source>
        <dbReference type="Google" id="ProtNLM"/>
    </source>
</evidence>
<organism evidence="2 3">
    <name type="scientific">Penicillium cosmopolitanum</name>
    <dbReference type="NCBI Taxonomy" id="1131564"/>
    <lineage>
        <taxon>Eukaryota</taxon>
        <taxon>Fungi</taxon>
        <taxon>Dikarya</taxon>
        <taxon>Ascomycota</taxon>
        <taxon>Pezizomycotina</taxon>
        <taxon>Eurotiomycetes</taxon>
        <taxon>Eurotiomycetidae</taxon>
        <taxon>Eurotiales</taxon>
        <taxon>Aspergillaceae</taxon>
        <taxon>Penicillium</taxon>
    </lineage>
</organism>
<reference evidence="2" key="1">
    <citation type="submission" date="2022-12" db="EMBL/GenBank/DDBJ databases">
        <authorList>
            <person name="Petersen C."/>
        </authorList>
    </citation>
    <scope>NUCLEOTIDE SEQUENCE</scope>
    <source>
        <strain evidence="2">IBT 29677</strain>
    </source>
</reference>
<evidence type="ECO:0000313" key="2">
    <source>
        <dbReference type="EMBL" id="KAJ5387132.1"/>
    </source>
</evidence>
<dbReference type="OrthoDB" id="265761at2759"/>
<dbReference type="AlphaFoldDB" id="A0A9W9VPV9"/>
<dbReference type="EMBL" id="JAPZBU010000009">
    <property type="protein sequence ID" value="KAJ5387132.1"/>
    <property type="molecule type" value="Genomic_DNA"/>
</dbReference>
<accession>A0A9W9VPV9</accession>
<dbReference type="SUPFAM" id="SSF54637">
    <property type="entry name" value="Thioesterase/thiol ester dehydrase-isomerase"/>
    <property type="match status" value="1"/>
</dbReference>
<gene>
    <name evidence="2" type="ORF">N7509_009673</name>
</gene>
<dbReference type="InterPro" id="IPR029069">
    <property type="entry name" value="HotDog_dom_sf"/>
</dbReference>
<evidence type="ECO:0000256" key="1">
    <source>
        <dbReference type="ARBA" id="ARBA00038476"/>
    </source>
</evidence>
<dbReference type="Pfam" id="PF13279">
    <property type="entry name" value="4HBT_2"/>
    <property type="match status" value="1"/>
</dbReference>
<dbReference type="PANTHER" id="PTHR12475">
    <property type="match status" value="1"/>
</dbReference>
<comment type="similarity">
    <text evidence="1">Belongs to the lcsJ thioesterase family.</text>
</comment>
<dbReference type="Proteomes" id="UP001147747">
    <property type="component" value="Unassembled WGS sequence"/>
</dbReference>
<comment type="caution">
    <text evidence="2">The sequence shown here is derived from an EMBL/GenBank/DDBJ whole genome shotgun (WGS) entry which is preliminary data.</text>
</comment>
<name>A0A9W9VPV9_9EURO</name>
<sequence length="248" mass="28029">MAPVTEITFYACLSVAGHLWIKPPPVYSALAFLFLINIKAWPLSYTARLLPALVRTYVLPAPVMQLPAEKSIEVLFCAQSQRSWACPLECDINMHKSNSTFLVDLDTSRANLLAQQLVPACRALNGVRLILGAVDTNFYREILPFQSYETRSRILTWDSKWISIVTYLVQPGTEVEDGTVGLSDFLGRQREKKRLFAVALSRYVAKKGRRTVAPEDLLKAGCYIGGADGNLQMAQEREREQWDMWQKL</sequence>
<dbReference type="GeneID" id="81373290"/>
<dbReference type="PANTHER" id="PTHR12475:SF4">
    <property type="entry name" value="PROTEIN THEM6"/>
    <property type="match status" value="1"/>
</dbReference>
<dbReference type="RefSeq" id="XP_056484930.1">
    <property type="nucleotide sequence ID" value="XM_056634310.1"/>
</dbReference>
<protein>
    <recommendedName>
        <fullName evidence="4">Thioesterase domain-containing protein</fullName>
    </recommendedName>
</protein>
<proteinExistence type="inferred from homology"/>
<reference evidence="2" key="2">
    <citation type="journal article" date="2023" name="IMA Fungus">
        <title>Comparative genomic study of the Penicillium genus elucidates a diverse pangenome and 15 lateral gene transfer events.</title>
        <authorList>
            <person name="Petersen C."/>
            <person name="Sorensen T."/>
            <person name="Nielsen M.R."/>
            <person name="Sondergaard T.E."/>
            <person name="Sorensen J.L."/>
            <person name="Fitzpatrick D.A."/>
            <person name="Frisvad J.C."/>
            <person name="Nielsen K.L."/>
        </authorList>
    </citation>
    <scope>NUCLEOTIDE SEQUENCE</scope>
    <source>
        <strain evidence="2">IBT 29677</strain>
    </source>
</reference>
<keyword evidence="3" id="KW-1185">Reference proteome</keyword>
<evidence type="ECO:0000313" key="3">
    <source>
        <dbReference type="Proteomes" id="UP001147747"/>
    </source>
</evidence>